<sequence>MDISFLTKAIGGPRLLYTLQKSHGLASISTVRRDKKIPHLLPSIGIPTQEEISANISSFLNPDIKPPPQPLPGGALSGNVLMFDGLALETKCCYCPYRNTILGLCREHAHRVDTQVDSLESVENVRLALQKDAKDPGKVCFGSDATVVAIAPYARDDHYTPVPLVVSPSDKTEKGVELAKWIQVVLDTWDSHPQGRILHGEIDALASDGDSGFRLAKHLICMVQDTDPDSPLGKIVHSLLGLNCLTSIGGQRSTGDPKHIFKRKTYLCNSDFPAH</sequence>
<keyword evidence="2" id="KW-1185">Reference proteome</keyword>
<evidence type="ECO:0000313" key="1">
    <source>
        <dbReference type="EMBL" id="KAJ7683107.1"/>
    </source>
</evidence>
<dbReference type="AlphaFoldDB" id="A0AAD7D7B8"/>
<dbReference type="Proteomes" id="UP001221757">
    <property type="component" value="Unassembled WGS sequence"/>
</dbReference>
<gene>
    <name evidence="1" type="ORF">B0H17DRAFT_1160967</name>
</gene>
<comment type="caution">
    <text evidence="1">The sequence shown here is derived from an EMBL/GenBank/DDBJ whole genome shotgun (WGS) entry which is preliminary data.</text>
</comment>
<organism evidence="1 2">
    <name type="scientific">Mycena rosella</name>
    <name type="common">Pink bonnet</name>
    <name type="synonym">Agaricus rosellus</name>
    <dbReference type="NCBI Taxonomy" id="1033263"/>
    <lineage>
        <taxon>Eukaryota</taxon>
        <taxon>Fungi</taxon>
        <taxon>Dikarya</taxon>
        <taxon>Basidiomycota</taxon>
        <taxon>Agaricomycotina</taxon>
        <taxon>Agaricomycetes</taxon>
        <taxon>Agaricomycetidae</taxon>
        <taxon>Agaricales</taxon>
        <taxon>Marasmiineae</taxon>
        <taxon>Mycenaceae</taxon>
        <taxon>Mycena</taxon>
    </lineage>
</organism>
<protein>
    <submittedName>
        <fullName evidence="1">Uncharacterized protein</fullName>
    </submittedName>
</protein>
<reference evidence="1" key="1">
    <citation type="submission" date="2023-03" db="EMBL/GenBank/DDBJ databases">
        <title>Massive genome expansion in bonnet fungi (Mycena s.s.) driven by repeated elements and novel gene families across ecological guilds.</title>
        <authorList>
            <consortium name="Lawrence Berkeley National Laboratory"/>
            <person name="Harder C.B."/>
            <person name="Miyauchi S."/>
            <person name="Viragh M."/>
            <person name="Kuo A."/>
            <person name="Thoen E."/>
            <person name="Andreopoulos B."/>
            <person name="Lu D."/>
            <person name="Skrede I."/>
            <person name="Drula E."/>
            <person name="Henrissat B."/>
            <person name="Morin E."/>
            <person name="Kohler A."/>
            <person name="Barry K."/>
            <person name="LaButti K."/>
            <person name="Morin E."/>
            <person name="Salamov A."/>
            <person name="Lipzen A."/>
            <person name="Mereny Z."/>
            <person name="Hegedus B."/>
            <person name="Baldrian P."/>
            <person name="Stursova M."/>
            <person name="Weitz H."/>
            <person name="Taylor A."/>
            <person name="Grigoriev I.V."/>
            <person name="Nagy L.G."/>
            <person name="Martin F."/>
            <person name="Kauserud H."/>
        </authorList>
    </citation>
    <scope>NUCLEOTIDE SEQUENCE</scope>
    <source>
        <strain evidence="1">CBHHK067</strain>
    </source>
</reference>
<accession>A0AAD7D7B8</accession>
<evidence type="ECO:0000313" key="2">
    <source>
        <dbReference type="Proteomes" id="UP001221757"/>
    </source>
</evidence>
<proteinExistence type="predicted"/>
<name>A0AAD7D7B8_MYCRO</name>
<dbReference type="EMBL" id="JARKIE010000111">
    <property type="protein sequence ID" value="KAJ7683107.1"/>
    <property type="molecule type" value="Genomic_DNA"/>
</dbReference>